<dbReference type="Proteomes" id="UP000008311">
    <property type="component" value="Unassembled WGS sequence"/>
</dbReference>
<dbReference type="PROSITE" id="PS50888">
    <property type="entry name" value="BHLH"/>
    <property type="match status" value="1"/>
</dbReference>
<dbReference type="GO" id="GO:0006357">
    <property type="term" value="P:regulation of transcription by RNA polymerase II"/>
    <property type="evidence" value="ECO:0000318"/>
    <property type="project" value="GO_Central"/>
</dbReference>
<dbReference type="InterPro" id="IPR036638">
    <property type="entry name" value="HLH_DNA-bd_sf"/>
</dbReference>
<evidence type="ECO:0000313" key="7">
    <source>
        <dbReference type="EMBL" id="EEF51481.1"/>
    </source>
</evidence>
<dbReference type="InterPro" id="IPR011598">
    <property type="entry name" value="bHLH_dom"/>
</dbReference>
<dbReference type="AlphaFoldDB" id="B9R9K4"/>
<keyword evidence="4" id="KW-0804">Transcription</keyword>
<evidence type="ECO:0000313" key="8">
    <source>
        <dbReference type="Proteomes" id="UP000008311"/>
    </source>
</evidence>
<gene>
    <name evidence="7" type="ORF">RCOM_1498380</name>
</gene>
<keyword evidence="5" id="KW-0539">Nucleus</keyword>
<evidence type="ECO:0000256" key="3">
    <source>
        <dbReference type="ARBA" id="ARBA00023125"/>
    </source>
</evidence>
<organism evidence="7 8">
    <name type="scientific">Ricinus communis</name>
    <name type="common">Castor bean</name>
    <dbReference type="NCBI Taxonomy" id="3988"/>
    <lineage>
        <taxon>Eukaryota</taxon>
        <taxon>Viridiplantae</taxon>
        <taxon>Streptophyta</taxon>
        <taxon>Embryophyta</taxon>
        <taxon>Tracheophyta</taxon>
        <taxon>Spermatophyta</taxon>
        <taxon>Magnoliopsida</taxon>
        <taxon>eudicotyledons</taxon>
        <taxon>Gunneridae</taxon>
        <taxon>Pentapetalae</taxon>
        <taxon>rosids</taxon>
        <taxon>fabids</taxon>
        <taxon>Malpighiales</taxon>
        <taxon>Euphorbiaceae</taxon>
        <taxon>Acalyphoideae</taxon>
        <taxon>Acalypheae</taxon>
        <taxon>Ricinus</taxon>
    </lineage>
</organism>
<protein>
    <submittedName>
        <fullName evidence="7">DNA binding protein, putative</fullName>
    </submittedName>
</protein>
<evidence type="ECO:0000259" key="6">
    <source>
        <dbReference type="PROSITE" id="PS50888"/>
    </source>
</evidence>
<keyword evidence="3" id="KW-0238">DNA-binding</keyword>
<evidence type="ECO:0000256" key="5">
    <source>
        <dbReference type="ARBA" id="ARBA00023242"/>
    </source>
</evidence>
<sequence>MATLYTSLRNLLPLDYIKGKRAISDHIHETVKYIRELQKKIKQLSVQRDESKELSNLRHGTSSEKLNSSSTPTNYVMVRSCFIGVEVVINCAFGDQVFHLSRVLQLLIEEGLNVVSYTSAKVNERVINTIQSKVRYMTYIDISELQRSLIAAIPFSAPANS</sequence>
<dbReference type="SUPFAM" id="SSF47459">
    <property type="entry name" value="HLH, helix-loop-helix DNA-binding domain"/>
    <property type="match status" value="1"/>
</dbReference>
<comment type="subcellular location">
    <subcellularLocation>
        <location evidence="1">Nucleus</location>
    </subcellularLocation>
</comment>
<dbReference type="InterPro" id="IPR015660">
    <property type="entry name" value="MASH1/Ascl1a-like"/>
</dbReference>
<feature type="domain" description="BHLH" evidence="6">
    <location>
        <begin position="1"/>
        <end position="37"/>
    </location>
</feature>
<keyword evidence="8" id="KW-1185">Reference proteome</keyword>
<evidence type="ECO:0000256" key="2">
    <source>
        <dbReference type="ARBA" id="ARBA00023015"/>
    </source>
</evidence>
<accession>B9R9K4</accession>
<dbReference type="PANTHER" id="PTHR13935">
    <property type="entry name" value="ACHAETE-SCUTE TRANSCRIPTION FACTOR-RELATED"/>
    <property type="match status" value="1"/>
</dbReference>
<dbReference type="GO" id="GO:0090575">
    <property type="term" value="C:RNA polymerase II transcription regulator complex"/>
    <property type="evidence" value="ECO:0000318"/>
    <property type="project" value="GO_Central"/>
</dbReference>
<evidence type="ECO:0000256" key="1">
    <source>
        <dbReference type="ARBA" id="ARBA00004123"/>
    </source>
</evidence>
<dbReference type="EMBL" id="EQ973773">
    <property type="protein sequence ID" value="EEF51481.1"/>
    <property type="molecule type" value="Genomic_DNA"/>
</dbReference>
<dbReference type="GO" id="GO:0000977">
    <property type="term" value="F:RNA polymerase II transcription regulatory region sequence-specific DNA binding"/>
    <property type="evidence" value="ECO:0000318"/>
    <property type="project" value="GO_Central"/>
</dbReference>
<dbReference type="GO" id="GO:0000981">
    <property type="term" value="F:DNA-binding transcription factor activity, RNA polymerase II-specific"/>
    <property type="evidence" value="ECO:0000318"/>
    <property type="project" value="GO_Central"/>
</dbReference>
<proteinExistence type="predicted"/>
<keyword evidence="2" id="KW-0805">Transcription regulation</keyword>
<evidence type="ECO:0000256" key="4">
    <source>
        <dbReference type="ARBA" id="ARBA00023163"/>
    </source>
</evidence>
<dbReference type="GO" id="GO:0046983">
    <property type="term" value="F:protein dimerization activity"/>
    <property type="evidence" value="ECO:0007669"/>
    <property type="project" value="InterPro"/>
</dbReference>
<name>B9R9K4_RICCO</name>
<reference evidence="8" key="1">
    <citation type="journal article" date="2010" name="Nat. Biotechnol.">
        <title>Draft genome sequence of the oilseed species Ricinus communis.</title>
        <authorList>
            <person name="Chan A.P."/>
            <person name="Crabtree J."/>
            <person name="Zhao Q."/>
            <person name="Lorenzi H."/>
            <person name="Orvis J."/>
            <person name="Puiu D."/>
            <person name="Melake-Berhan A."/>
            <person name="Jones K.M."/>
            <person name="Redman J."/>
            <person name="Chen G."/>
            <person name="Cahoon E.B."/>
            <person name="Gedil M."/>
            <person name="Stanke M."/>
            <person name="Haas B.J."/>
            <person name="Wortman J.R."/>
            <person name="Fraser-Liggett C.M."/>
            <person name="Ravel J."/>
            <person name="Rabinowicz P.D."/>
        </authorList>
    </citation>
    <scope>NUCLEOTIDE SEQUENCE [LARGE SCALE GENOMIC DNA]</scope>
    <source>
        <strain evidence="8">cv. Hale</strain>
    </source>
</reference>
<dbReference type="PANTHER" id="PTHR13935:SF106">
    <property type="entry name" value="ACHAETE-SCUTE COMPLEX PROTEIN T5-RELATED"/>
    <property type="match status" value="1"/>
</dbReference>
<dbReference type="InParanoid" id="B9R9K4"/>